<dbReference type="OrthoDB" id="1933717at2759"/>
<dbReference type="InterPro" id="IPR036291">
    <property type="entry name" value="NAD(P)-bd_dom_sf"/>
</dbReference>
<dbReference type="PRINTS" id="PR00081">
    <property type="entry name" value="GDHRDH"/>
</dbReference>
<dbReference type="Pfam" id="PF00106">
    <property type="entry name" value="adh_short"/>
    <property type="match status" value="1"/>
</dbReference>
<organism evidence="3 4">
    <name type="scientific">Eutypa lata (strain UCR-EL1)</name>
    <name type="common">Grapevine dieback disease fungus</name>
    <name type="synonym">Eutypa armeniacae</name>
    <dbReference type="NCBI Taxonomy" id="1287681"/>
    <lineage>
        <taxon>Eukaryota</taxon>
        <taxon>Fungi</taxon>
        <taxon>Dikarya</taxon>
        <taxon>Ascomycota</taxon>
        <taxon>Pezizomycotina</taxon>
        <taxon>Sordariomycetes</taxon>
        <taxon>Xylariomycetidae</taxon>
        <taxon>Xylariales</taxon>
        <taxon>Diatrypaceae</taxon>
        <taxon>Eutypa</taxon>
    </lineage>
</organism>
<dbReference type="PANTHER" id="PTHR42760:SF37">
    <property type="entry name" value="CLAVALDEHYDE DEHYDROGENASE"/>
    <property type="match status" value="1"/>
</dbReference>
<dbReference type="OMA" id="WWQVVET"/>
<gene>
    <name evidence="3" type="ORF">UCREL1_975</name>
</gene>
<dbReference type="SUPFAM" id="SSF51735">
    <property type="entry name" value="NAD(P)-binding Rossmann-fold domains"/>
    <property type="match status" value="1"/>
</dbReference>
<evidence type="ECO:0000256" key="2">
    <source>
        <dbReference type="ARBA" id="ARBA00023002"/>
    </source>
</evidence>
<reference evidence="4" key="1">
    <citation type="journal article" date="2013" name="Genome Announc.">
        <title>Draft genome sequence of the grapevine dieback fungus Eutypa lata UCR-EL1.</title>
        <authorList>
            <person name="Blanco-Ulate B."/>
            <person name="Rolshausen P.E."/>
            <person name="Cantu D."/>
        </authorList>
    </citation>
    <scope>NUCLEOTIDE SEQUENCE [LARGE SCALE GENOMIC DNA]</scope>
    <source>
        <strain evidence="4">UCR-EL1</strain>
    </source>
</reference>
<evidence type="ECO:0000313" key="4">
    <source>
        <dbReference type="Proteomes" id="UP000012174"/>
    </source>
</evidence>
<comment type="similarity">
    <text evidence="1">Belongs to the short-chain dehydrogenases/reductases (SDR) family.</text>
</comment>
<dbReference type="AlphaFoldDB" id="M7TZ62"/>
<keyword evidence="2" id="KW-0560">Oxidoreductase</keyword>
<evidence type="ECO:0000313" key="3">
    <source>
        <dbReference type="EMBL" id="EMR71975.1"/>
    </source>
</evidence>
<dbReference type="GO" id="GO:0016616">
    <property type="term" value="F:oxidoreductase activity, acting on the CH-OH group of donors, NAD or NADP as acceptor"/>
    <property type="evidence" value="ECO:0007669"/>
    <property type="project" value="TreeGrafter"/>
</dbReference>
<dbReference type="KEGG" id="ela:UCREL1_975"/>
<name>M7TZ62_EUTLA</name>
<evidence type="ECO:0000256" key="1">
    <source>
        <dbReference type="ARBA" id="ARBA00006484"/>
    </source>
</evidence>
<dbReference type="Gene3D" id="3.40.50.720">
    <property type="entry name" value="NAD(P)-binding Rossmann-like Domain"/>
    <property type="match status" value="1"/>
</dbReference>
<dbReference type="eggNOG" id="KOG0725">
    <property type="taxonomic scope" value="Eukaryota"/>
</dbReference>
<proteinExistence type="inferred from homology"/>
<protein>
    <submittedName>
        <fullName evidence="3">Putative nad-p-binding protein</fullName>
    </submittedName>
</protein>
<sequence>MSFLANTNWPAVKSFVPTHHSETYDFISPAKANLSGKSVLVTGASKGIGRQIALRFARAGCSQIAVAARSSLAALEKDIVAAAEDAGRPRPLVLAVQADLTTEAGAALVASRISAEFGGKLHVLVNNAGRFEPLLPITESNVDDWWSTWEVNIKGMYLVTRALIPALLKSSMRTLLNTSSAGAHLLLKGASGYQTTKFAICRFNEFMANEYKDAGLVAIAVHPGDVLTDIATSLPEEYIGIFVDKPELAGDTMVWLSQERRDWLSGRFVSSTWDMEELEAKRDEIVKRDLLKFRLTV</sequence>
<accession>M7TZ62</accession>
<dbReference type="Proteomes" id="UP000012174">
    <property type="component" value="Unassembled WGS sequence"/>
</dbReference>
<dbReference type="HOGENOM" id="CLU_010194_8_0_1"/>
<dbReference type="PANTHER" id="PTHR42760">
    <property type="entry name" value="SHORT-CHAIN DEHYDROGENASES/REDUCTASES FAMILY MEMBER"/>
    <property type="match status" value="1"/>
</dbReference>
<keyword evidence="4" id="KW-1185">Reference proteome</keyword>
<dbReference type="EMBL" id="KB705551">
    <property type="protein sequence ID" value="EMR71975.1"/>
    <property type="molecule type" value="Genomic_DNA"/>
</dbReference>
<dbReference type="InterPro" id="IPR002347">
    <property type="entry name" value="SDR_fam"/>
</dbReference>
<dbReference type="CDD" id="cd05233">
    <property type="entry name" value="SDR_c"/>
    <property type="match status" value="1"/>
</dbReference>